<sequence>IAEEKVGLAVTAYDWIDRQIRRLDADLQKSENTLLLGLRAGTEASRGLQDALGIDYTKGQGAHRWDDVENLLMGRPSGNKSQANKTTNAIEDRESSSEGVGKKRGLGNSSAKEQIQDHTAGGDMAVDPNEPTYCYCDEVSSGEMVACDNEDCPREWFHLPCVGFNQPPKGRWFCLFCAPPGYKGSGTYPPDAPCLP</sequence>
<dbReference type="PROSITE" id="PS50016">
    <property type="entry name" value="ZF_PHD_2"/>
    <property type="match status" value="1"/>
</dbReference>
<evidence type="ECO:0000256" key="2">
    <source>
        <dbReference type="ARBA" id="ARBA00010210"/>
    </source>
</evidence>
<dbReference type="Gene3D" id="3.30.40.10">
    <property type="entry name" value="Zinc/RING finger domain, C3HC4 (zinc finger)"/>
    <property type="match status" value="1"/>
</dbReference>
<feature type="binding site" evidence="9">
    <location>
        <position position="161"/>
    </location>
    <ligand>
        <name>Zn(2+)</name>
        <dbReference type="ChEBI" id="CHEBI:29105"/>
        <label>1</label>
    </ligand>
</feature>
<keyword evidence="7" id="KW-0539">Nucleus</keyword>
<feature type="domain" description="PHD-type" evidence="12">
    <location>
        <begin position="131"/>
        <end position="180"/>
    </location>
</feature>
<evidence type="ECO:0000256" key="1">
    <source>
        <dbReference type="ARBA" id="ARBA00004123"/>
    </source>
</evidence>
<proteinExistence type="inferred from homology"/>
<feature type="region of interest" description="Disordered" evidence="11">
    <location>
        <begin position="73"/>
        <end position="124"/>
    </location>
</feature>
<reference evidence="13 14" key="1">
    <citation type="journal article" date="2018" name="Mol. Biol. Evol.">
        <title>Broad Genomic Sampling Reveals a Smut Pathogenic Ancestry of the Fungal Clade Ustilaginomycotina.</title>
        <authorList>
            <person name="Kijpornyongpan T."/>
            <person name="Mondo S.J."/>
            <person name="Barry K."/>
            <person name="Sandor L."/>
            <person name="Lee J."/>
            <person name="Lipzen A."/>
            <person name="Pangilinan J."/>
            <person name="LaButti K."/>
            <person name="Hainaut M."/>
            <person name="Henrissat B."/>
            <person name="Grigoriev I.V."/>
            <person name="Spatafora J.W."/>
            <person name="Aime M.C."/>
        </authorList>
    </citation>
    <scope>NUCLEOTIDE SEQUENCE [LARGE SCALE GENOMIC DNA]</scope>
    <source>
        <strain evidence="13 14">MCA 3882</strain>
    </source>
</reference>
<dbReference type="GO" id="GO:0006325">
    <property type="term" value="P:chromatin organization"/>
    <property type="evidence" value="ECO:0007669"/>
    <property type="project" value="UniProtKB-KW"/>
</dbReference>
<keyword evidence="6" id="KW-0156">Chromatin regulator</keyword>
<evidence type="ECO:0000256" key="9">
    <source>
        <dbReference type="PIRSR" id="PIRSR628651-51"/>
    </source>
</evidence>
<dbReference type="GeneID" id="37017811"/>
<dbReference type="Proteomes" id="UP000245771">
    <property type="component" value="Unassembled WGS sequence"/>
</dbReference>
<feature type="compositionally biased region" description="Polar residues" evidence="11">
    <location>
        <begin position="78"/>
        <end position="89"/>
    </location>
</feature>
<evidence type="ECO:0000256" key="3">
    <source>
        <dbReference type="ARBA" id="ARBA00022723"/>
    </source>
</evidence>
<dbReference type="SUPFAM" id="SSF57903">
    <property type="entry name" value="FYVE/PHD zinc finger"/>
    <property type="match status" value="1"/>
</dbReference>
<evidence type="ECO:0000313" key="14">
    <source>
        <dbReference type="Proteomes" id="UP000245771"/>
    </source>
</evidence>
<feature type="binding site" evidence="9">
    <location>
        <position position="158"/>
    </location>
    <ligand>
        <name>Zn(2+)</name>
        <dbReference type="ChEBI" id="CHEBI:29105"/>
        <label>1</label>
    </ligand>
</feature>
<dbReference type="GO" id="GO:0008270">
    <property type="term" value="F:zinc ion binding"/>
    <property type="evidence" value="ECO:0007669"/>
    <property type="project" value="UniProtKB-KW"/>
</dbReference>
<feature type="site" description="Histone H3K4me3 binding" evidence="8">
    <location>
        <position position="133"/>
    </location>
</feature>
<evidence type="ECO:0000256" key="10">
    <source>
        <dbReference type="PROSITE-ProRule" id="PRU00146"/>
    </source>
</evidence>
<name>A0A316VBM2_9BASI</name>
<keyword evidence="4 10" id="KW-0863">Zinc-finger</keyword>
<dbReference type="PANTHER" id="PTHR10333">
    <property type="entry name" value="INHIBITOR OF GROWTH PROTEIN"/>
    <property type="match status" value="1"/>
</dbReference>
<feature type="binding site" evidence="9">
    <location>
        <position position="136"/>
    </location>
    <ligand>
        <name>Zn(2+)</name>
        <dbReference type="ChEBI" id="CHEBI:29105"/>
        <label>1</label>
    </ligand>
</feature>
<dbReference type="AlphaFoldDB" id="A0A316VBM2"/>
<evidence type="ECO:0000256" key="8">
    <source>
        <dbReference type="PIRSR" id="PIRSR628651-50"/>
    </source>
</evidence>
<dbReference type="CDD" id="cd15505">
    <property type="entry name" value="PHD_ING"/>
    <property type="match status" value="1"/>
</dbReference>
<accession>A0A316VBM2</accession>
<evidence type="ECO:0000256" key="11">
    <source>
        <dbReference type="SAM" id="MobiDB-lite"/>
    </source>
</evidence>
<evidence type="ECO:0000313" key="13">
    <source>
        <dbReference type="EMBL" id="PWN35029.1"/>
    </source>
</evidence>
<feature type="binding site" evidence="9">
    <location>
        <position position="177"/>
    </location>
    <ligand>
        <name>Zn(2+)</name>
        <dbReference type="ChEBI" id="CHEBI:29105"/>
        <label>2</label>
    </ligand>
</feature>
<feature type="non-terminal residue" evidence="13">
    <location>
        <position position="1"/>
    </location>
</feature>
<evidence type="ECO:0000256" key="6">
    <source>
        <dbReference type="ARBA" id="ARBA00022853"/>
    </source>
</evidence>
<dbReference type="PROSITE" id="PS01359">
    <property type="entry name" value="ZF_PHD_1"/>
    <property type="match status" value="1"/>
</dbReference>
<feature type="binding site" evidence="9">
    <location>
        <position position="152"/>
    </location>
    <ligand>
        <name>Zn(2+)</name>
        <dbReference type="ChEBI" id="CHEBI:29105"/>
        <label>2</label>
    </ligand>
</feature>
<dbReference type="GO" id="GO:0006355">
    <property type="term" value="P:regulation of DNA-templated transcription"/>
    <property type="evidence" value="ECO:0007669"/>
    <property type="project" value="TreeGrafter"/>
</dbReference>
<dbReference type="InterPro" id="IPR028651">
    <property type="entry name" value="ING_fam"/>
</dbReference>
<dbReference type="InParanoid" id="A0A316VBM2"/>
<dbReference type="InterPro" id="IPR001965">
    <property type="entry name" value="Znf_PHD"/>
</dbReference>
<feature type="site" description="Histone H3K4me3 binding" evidence="8">
    <location>
        <position position="156"/>
    </location>
</feature>
<protein>
    <recommendedName>
        <fullName evidence="12">PHD-type domain-containing protein</fullName>
    </recommendedName>
</protein>
<dbReference type="STRING" id="1280837.A0A316VBM2"/>
<feature type="binding site" evidence="9">
    <location>
        <position position="134"/>
    </location>
    <ligand>
        <name>Zn(2+)</name>
        <dbReference type="ChEBI" id="CHEBI:29105"/>
        <label>1</label>
    </ligand>
</feature>
<evidence type="ECO:0000259" key="12">
    <source>
        <dbReference type="PROSITE" id="PS50016"/>
    </source>
</evidence>
<evidence type="ECO:0000256" key="7">
    <source>
        <dbReference type="ARBA" id="ARBA00023242"/>
    </source>
</evidence>
<dbReference type="PANTHER" id="PTHR10333:SF42">
    <property type="entry name" value="INHIBITOR OF GROWTH PROTEIN 5"/>
    <property type="match status" value="1"/>
</dbReference>
<dbReference type="InterPro" id="IPR019786">
    <property type="entry name" value="Zinc_finger_PHD-type_CS"/>
</dbReference>
<organism evidence="13 14">
    <name type="scientific">Meira miltonrushii</name>
    <dbReference type="NCBI Taxonomy" id="1280837"/>
    <lineage>
        <taxon>Eukaryota</taxon>
        <taxon>Fungi</taxon>
        <taxon>Dikarya</taxon>
        <taxon>Basidiomycota</taxon>
        <taxon>Ustilaginomycotina</taxon>
        <taxon>Exobasidiomycetes</taxon>
        <taxon>Exobasidiales</taxon>
        <taxon>Brachybasidiaceae</taxon>
        <taxon>Meira</taxon>
    </lineage>
</organism>
<dbReference type="RefSeq" id="XP_025355331.1">
    <property type="nucleotide sequence ID" value="XM_025496030.1"/>
</dbReference>
<evidence type="ECO:0000256" key="4">
    <source>
        <dbReference type="ARBA" id="ARBA00022771"/>
    </source>
</evidence>
<keyword evidence="5 9" id="KW-0862">Zinc</keyword>
<keyword evidence="3 9" id="KW-0479">Metal-binding</keyword>
<dbReference type="SMART" id="SM00249">
    <property type="entry name" value="PHD"/>
    <property type="match status" value="1"/>
</dbReference>
<feature type="site" description="Histone H3K4me3 binding" evidence="8">
    <location>
        <position position="148"/>
    </location>
</feature>
<evidence type="ECO:0000256" key="5">
    <source>
        <dbReference type="ARBA" id="ARBA00022833"/>
    </source>
</evidence>
<dbReference type="InterPro" id="IPR013083">
    <property type="entry name" value="Znf_RING/FYVE/PHD"/>
</dbReference>
<dbReference type="GO" id="GO:0000785">
    <property type="term" value="C:chromatin"/>
    <property type="evidence" value="ECO:0007669"/>
    <property type="project" value="UniProtKB-ARBA"/>
</dbReference>
<dbReference type="InterPro" id="IPR019787">
    <property type="entry name" value="Znf_PHD-finger"/>
</dbReference>
<comment type="similarity">
    <text evidence="2">Belongs to the ING family.</text>
</comment>
<feature type="non-terminal residue" evidence="13">
    <location>
        <position position="196"/>
    </location>
</feature>
<comment type="subcellular location">
    <subcellularLocation>
        <location evidence="1">Nucleus</location>
    </subcellularLocation>
</comment>
<feature type="binding site" evidence="9">
    <location>
        <position position="147"/>
    </location>
    <ligand>
        <name>Zn(2+)</name>
        <dbReference type="ChEBI" id="CHEBI:29105"/>
        <label>2</label>
    </ligand>
</feature>
<dbReference type="Gene3D" id="6.10.140.1740">
    <property type="match status" value="1"/>
</dbReference>
<feature type="site" description="Histone H3K4me3 binding" evidence="8">
    <location>
        <position position="144"/>
    </location>
</feature>
<dbReference type="EMBL" id="KZ819603">
    <property type="protein sequence ID" value="PWN35029.1"/>
    <property type="molecule type" value="Genomic_DNA"/>
</dbReference>
<dbReference type="GO" id="GO:0005634">
    <property type="term" value="C:nucleus"/>
    <property type="evidence" value="ECO:0007669"/>
    <property type="project" value="UniProtKB-SubCell"/>
</dbReference>
<dbReference type="InterPro" id="IPR011011">
    <property type="entry name" value="Znf_FYVE_PHD"/>
</dbReference>
<dbReference type="OrthoDB" id="5411773at2759"/>
<feature type="binding site" evidence="9">
    <location>
        <position position="174"/>
    </location>
    <ligand>
        <name>Zn(2+)</name>
        <dbReference type="ChEBI" id="CHEBI:29105"/>
        <label>2</label>
    </ligand>
</feature>
<gene>
    <name evidence="13" type="ORF">FA14DRAFT_114052</name>
</gene>
<keyword evidence="14" id="KW-1185">Reference proteome</keyword>